<proteinExistence type="predicted"/>
<dbReference type="EMBL" id="MK500604">
    <property type="protein sequence ID" value="QBK93719.1"/>
    <property type="molecule type" value="Genomic_DNA"/>
</dbReference>
<gene>
    <name evidence="1" type="ORF">LCPAC406_00330</name>
</gene>
<organism evidence="1">
    <name type="scientific">Pithovirus LCPAC406</name>
    <dbReference type="NCBI Taxonomy" id="2506599"/>
    <lineage>
        <taxon>Viruses</taxon>
        <taxon>Pithoviruses</taxon>
    </lineage>
</organism>
<sequence length="109" mass="12490">MYEIDKYKRRVRESKTSTMLIIFVIGNKSLRKNFMRNNSVIVLGDLTILDIDNTKYESDIAHNGIICFRTVGDNNVVTNTKQPVVYHYGGEDNPLERIIELISPIVLMG</sequence>
<name>A0A481ZFX7_9VIRU</name>
<accession>A0A481ZFX7</accession>
<protein>
    <submittedName>
        <fullName evidence="1">Uncharacterized protein</fullName>
    </submittedName>
</protein>
<reference evidence="1" key="1">
    <citation type="journal article" date="2019" name="MBio">
        <title>Virus Genomes from Deep Sea Sediments Expand the Ocean Megavirome and Support Independent Origins of Viral Gigantism.</title>
        <authorList>
            <person name="Backstrom D."/>
            <person name="Yutin N."/>
            <person name="Jorgensen S.L."/>
            <person name="Dharamshi J."/>
            <person name="Homa F."/>
            <person name="Zaremba-Niedwiedzka K."/>
            <person name="Spang A."/>
            <person name="Wolf Y.I."/>
            <person name="Koonin E.V."/>
            <person name="Ettema T.J."/>
        </authorList>
    </citation>
    <scope>NUCLEOTIDE SEQUENCE</scope>
</reference>
<evidence type="ECO:0000313" key="1">
    <source>
        <dbReference type="EMBL" id="QBK93719.1"/>
    </source>
</evidence>